<dbReference type="PROSITE" id="PS51975">
    <property type="entry name" value="RNASE_H_2"/>
    <property type="match status" value="1"/>
</dbReference>
<feature type="region of interest" description="Disordered" evidence="8">
    <location>
        <begin position="1"/>
        <end position="31"/>
    </location>
</feature>
<reference evidence="11" key="1">
    <citation type="submission" date="2011-03" db="EMBL/GenBank/DDBJ databases">
        <title>The genome sequence of Vavraia culicis strain floridensis.</title>
        <authorList>
            <consortium name="The Broad Institute Genome Sequencing Platform"/>
            <person name="Cuomo C."/>
            <person name="Becnel J."/>
            <person name="Sanscrainte N."/>
            <person name="Young S.K."/>
            <person name="Zeng Q."/>
            <person name="Gargeya S."/>
            <person name="Fitzgerald M."/>
            <person name="Haas B."/>
            <person name="Abouelleil A."/>
            <person name="Alvarado L."/>
            <person name="Arachchi H.M."/>
            <person name="Berlin A."/>
            <person name="Chapman S.B."/>
            <person name="Gearin G."/>
            <person name="Goldberg J."/>
            <person name="Griggs A."/>
            <person name="Gujja S."/>
            <person name="Hansen M."/>
            <person name="Heiman D."/>
            <person name="Howarth C."/>
            <person name="Larimer J."/>
            <person name="Lui A."/>
            <person name="MacDonald P.J.P."/>
            <person name="McCowen C."/>
            <person name="Montmayeur A."/>
            <person name="Murphy C."/>
            <person name="Neiman D."/>
            <person name="Pearson M."/>
            <person name="Priest M."/>
            <person name="Roberts A."/>
            <person name="Saif S."/>
            <person name="Shea T."/>
            <person name="Sisk P."/>
            <person name="Stolte C."/>
            <person name="Sykes S."/>
            <person name="Wortman J."/>
            <person name="Nusbaum C."/>
            <person name="Birren B."/>
        </authorList>
    </citation>
    <scope>NUCLEOTIDE SEQUENCE [LARGE SCALE GENOMIC DNA]</scope>
    <source>
        <strain evidence="11">floridensis</strain>
    </source>
</reference>
<dbReference type="InterPro" id="IPR024567">
    <property type="entry name" value="RNase_HII/HIII_dom"/>
</dbReference>
<name>L2GSH8_VAVCU</name>
<proteinExistence type="inferred from homology"/>
<evidence type="ECO:0000256" key="5">
    <source>
        <dbReference type="ARBA" id="ARBA00022801"/>
    </source>
</evidence>
<dbReference type="GeneID" id="19879774"/>
<dbReference type="GO" id="GO:0006298">
    <property type="term" value="P:mismatch repair"/>
    <property type="evidence" value="ECO:0007669"/>
    <property type="project" value="TreeGrafter"/>
</dbReference>
<comment type="cofactor">
    <cofactor evidence="6">
        <name>Mn(2+)</name>
        <dbReference type="ChEBI" id="CHEBI:29035"/>
    </cofactor>
    <cofactor evidence="6">
        <name>Mg(2+)</name>
        <dbReference type="ChEBI" id="CHEBI:18420"/>
    </cofactor>
    <text evidence="6">Manganese or magnesium. Binds 1 divalent metal ion per monomer in the absence of substrate. May bind a second metal ion after substrate binding.</text>
</comment>
<dbReference type="SUPFAM" id="SSF53098">
    <property type="entry name" value="Ribonuclease H-like"/>
    <property type="match status" value="1"/>
</dbReference>
<keyword evidence="11" id="KW-1185">Reference proteome</keyword>
<feature type="compositionally biased region" description="Polar residues" evidence="8">
    <location>
        <begin position="1"/>
        <end position="11"/>
    </location>
</feature>
<evidence type="ECO:0000256" key="8">
    <source>
        <dbReference type="SAM" id="MobiDB-lite"/>
    </source>
</evidence>
<dbReference type="Pfam" id="PF01351">
    <property type="entry name" value="RNase_HII"/>
    <property type="match status" value="2"/>
</dbReference>
<feature type="domain" description="RNase H type-2" evidence="9">
    <location>
        <begin position="79"/>
        <end position="328"/>
    </location>
</feature>
<dbReference type="EMBL" id="GL877438">
    <property type="protein sequence ID" value="ELA46621.1"/>
    <property type="molecule type" value="Genomic_DNA"/>
</dbReference>
<dbReference type="InParanoid" id="L2GSH8"/>
<dbReference type="RefSeq" id="XP_008074918.1">
    <property type="nucleotide sequence ID" value="XM_008076727.1"/>
</dbReference>
<dbReference type="GO" id="GO:0043137">
    <property type="term" value="P:DNA replication, removal of RNA primer"/>
    <property type="evidence" value="ECO:0007669"/>
    <property type="project" value="TreeGrafter"/>
</dbReference>
<organism evidence="10 11">
    <name type="scientific">Vavraia culicis (isolate floridensis)</name>
    <name type="common">Microsporidian parasite</name>
    <dbReference type="NCBI Taxonomy" id="948595"/>
    <lineage>
        <taxon>Eukaryota</taxon>
        <taxon>Fungi</taxon>
        <taxon>Fungi incertae sedis</taxon>
        <taxon>Microsporidia</taxon>
        <taxon>Pleistophoridae</taxon>
        <taxon>Vavraia</taxon>
    </lineage>
</organism>
<dbReference type="FunCoup" id="L2GSH8">
    <property type="interactions" value="60"/>
</dbReference>
<dbReference type="InterPro" id="IPR036397">
    <property type="entry name" value="RNaseH_sf"/>
</dbReference>
<dbReference type="Proteomes" id="UP000011081">
    <property type="component" value="Unassembled WGS sequence"/>
</dbReference>
<dbReference type="STRING" id="948595.L2GSH8"/>
<evidence type="ECO:0000313" key="11">
    <source>
        <dbReference type="Proteomes" id="UP000011081"/>
    </source>
</evidence>
<dbReference type="AlphaFoldDB" id="L2GSH8"/>
<dbReference type="GO" id="GO:0003723">
    <property type="term" value="F:RNA binding"/>
    <property type="evidence" value="ECO:0007669"/>
    <property type="project" value="UniProtKB-UniRule"/>
</dbReference>
<dbReference type="OMA" id="THSYVWY"/>
<sequence>MRKLQGLNNGVANRKKDTAAKPNTALKRNDGLSAIKSKKRQMVPNVHILENKIFTPHSEDNLAVNKNIIHSSIRSTGKRLTIGIDEAGRGPVLGYLVYAALIIEEENDITNPTVSSALKDVHSDIKMCDSKLLLPKQRETIYDQIRNTHSYVWYALHPEYISTEMDRRNLNDISISAVVYILRIIFEALSTENGNKRRFWDCQERTNTGIGRSDEIGKNVSLRRDGVENVFIDALGNTDKYLQILQRHFPSVPFTIKPKADSIYRCVGGASIIAKVVRDDLLKQFSAECGSGYPSDWRTVKWLDTNRECEMVRFKWACVKRNDEKRRSAKVYGKYDSLHFCDY</sequence>
<dbReference type="InterPro" id="IPR001352">
    <property type="entry name" value="RNase_HII/HIII"/>
</dbReference>
<evidence type="ECO:0000256" key="7">
    <source>
        <dbReference type="RuleBase" id="RU003515"/>
    </source>
</evidence>
<evidence type="ECO:0000256" key="2">
    <source>
        <dbReference type="ARBA" id="ARBA00022722"/>
    </source>
</evidence>
<protein>
    <recommendedName>
        <fullName evidence="7">Ribonuclease</fullName>
        <ecNumber evidence="7">3.1.26.4</ecNumber>
    </recommendedName>
</protein>
<comment type="catalytic activity">
    <reaction evidence="1 6 7">
        <text>Endonucleolytic cleavage to 5'-phosphomonoester.</text>
        <dbReference type="EC" id="3.1.26.4"/>
    </reaction>
</comment>
<feature type="binding site" evidence="6">
    <location>
        <position position="85"/>
    </location>
    <ligand>
        <name>a divalent metal cation</name>
        <dbReference type="ChEBI" id="CHEBI:60240"/>
    </ligand>
</feature>
<evidence type="ECO:0000256" key="3">
    <source>
        <dbReference type="ARBA" id="ARBA00022723"/>
    </source>
</evidence>
<keyword evidence="4 6" id="KW-0255">Endonuclease</keyword>
<gene>
    <name evidence="10" type="ORF">VCUG_01905</name>
</gene>
<dbReference type="InterPro" id="IPR023160">
    <property type="entry name" value="RNase_HII_hlx-loop-hlx_cap_dom"/>
</dbReference>
<evidence type="ECO:0000313" key="10">
    <source>
        <dbReference type="EMBL" id="ELA46621.1"/>
    </source>
</evidence>
<dbReference type="GO" id="GO:0032299">
    <property type="term" value="C:ribonuclease H2 complex"/>
    <property type="evidence" value="ECO:0007669"/>
    <property type="project" value="TreeGrafter"/>
</dbReference>
<dbReference type="GO" id="GO:0046872">
    <property type="term" value="F:metal ion binding"/>
    <property type="evidence" value="ECO:0007669"/>
    <property type="project" value="UniProtKB-KW"/>
</dbReference>
<feature type="binding site" evidence="6">
    <location>
        <position position="86"/>
    </location>
    <ligand>
        <name>a divalent metal cation</name>
        <dbReference type="ChEBI" id="CHEBI:60240"/>
    </ligand>
</feature>
<dbReference type="VEuPathDB" id="MicrosporidiaDB:VCUG_01905"/>
<keyword evidence="5 6" id="KW-0378">Hydrolase</keyword>
<feature type="binding site" evidence="6">
    <location>
        <position position="233"/>
    </location>
    <ligand>
        <name>a divalent metal cation</name>
        <dbReference type="ChEBI" id="CHEBI:60240"/>
    </ligand>
</feature>
<accession>L2GSH8</accession>
<evidence type="ECO:0000256" key="1">
    <source>
        <dbReference type="ARBA" id="ARBA00000077"/>
    </source>
</evidence>
<dbReference type="PANTHER" id="PTHR10954">
    <property type="entry name" value="RIBONUCLEASE H2 SUBUNIT A"/>
    <property type="match status" value="1"/>
</dbReference>
<dbReference type="OrthoDB" id="7462577at2759"/>
<dbReference type="Gene3D" id="1.10.10.460">
    <property type="entry name" value="Ribonuclease hii. Domain 2"/>
    <property type="match status" value="1"/>
</dbReference>
<dbReference type="HOGENOM" id="CLU_664269_0_0_1"/>
<dbReference type="PANTHER" id="PTHR10954:SF7">
    <property type="entry name" value="RIBONUCLEASE H2 SUBUNIT A"/>
    <property type="match status" value="1"/>
</dbReference>
<keyword evidence="3 6" id="KW-0479">Metal-binding</keyword>
<evidence type="ECO:0000259" key="9">
    <source>
        <dbReference type="PROSITE" id="PS51975"/>
    </source>
</evidence>
<dbReference type="GO" id="GO:0004523">
    <property type="term" value="F:RNA-DNA hybrid ribonuclease activity"/>
    <property type="evidence" value="ECO:0007669"/>
    <property type="project" value="UniProtKB-UniRule"/>
</dbReference>
<dbReference type="EC" id="3.1.26.4" evidence="7"/>
<comment type="similarity">
    <text evidence="7">Belongs to the RNase HII family.</text>
</comment>
<evidence type="ECO:0000256" key="4">
    <source>
        <dbReference type="ARBA" id="ARBA00022759"/>
    </source>
</evidence>
<dbReference type="Gene3D" id="3.30.420.10">
    <property type="entry name" value="Ribonuclease H-like superfamily/Ribonuclease H"/>
    <property type="match status" value="1"/>
</dbReference>
<comment type="function">
    <text evidence="7">Endonuclease that specifically degrades the RNA of RNA-DNA hybrids.</text>
</comment>
<keyword evidence="2 6" id="KW-0540">Nuclease</keyword>
<dbReference type="InterPro" id="IPR012337">
    <property type="entry name" value="RNaseH-like_sf"/>
</dbReference>
<evidence type="ECO:0000256" key="6">
    <source>
        <dbReference type="PROSITE-ProRule" id="PRU01319"/>
    </source>
</evidence>